<name>A0ABU1CRV8_9PSED</name>
<evidence type="ECO:0000256" key="2">
    <source>
        <dbReference type="ARBA" id="ARBA00022692"/>
    </source>
</evidence>
<dbReference type="PROSITE" id="PS00211">
    <property type="entry name" value="ABC_TRANSPORTER_1"/>
    <property type="match status" value="1"/>
</dbReference>
<dbReference type="Pfam" id="PF00005">
    <property type="entry name" value="ABC_tran"/>
    <property type="match status" value="1"/>
</dbReference>
<evidence type="ECO:0000313" key="10">
    <source>
        <dbReference type="EMBL" id="MDR0190000.1"/>
    </source>
</evidence>
<keyword evidence="2 7" id="KW-0812">Transmembrane</keyword>
<comment type="subcellular location">
    <subcellularLocation>
        <location evidence="1">Cell membrane</location>
        <topology evidence="1">Multi-pass membrane protein</topology>
    </subcellularLocation>
</comment>
<evidence type="ECO:0000256" key="6">
    <source>
        <dbReference type="ARBA" id="ARBA00023136"/>
    </source>
</evidence>
<evidence type="ECO:0000259" key="9">
    <source>
        <dbReference type="PROSITE" id="PS50929"/>
    </source>
</evidence>
<dbReference type="SMART" id="SM00382">
    <property type="entry name" value="AAA"/>
    <property type="match status" value="1"/>
</dbReference>
<dbReference type="GO" id="GO:0005524">
    <property type="term" value="F:ATP binding"/>
    <property type="evidence" value="ECO:0007669"/>
    <property type="project" value="UniProtKB-KW"/>
</dbReference>
<protein>
    <submittedName>
        <fullName evidence="10">ATP-binding cassette domain-containing protein</fullName>
    </submittedName>
</protein>
<evidence type="ECO:0000256" key="4">
    <source>
        <dbReference type="ARBA" id="ARBA00022840"/>
    </source>
</evidence>
<dbReference type="PANTHER" id="PTHR24221:SF503">
    <property type="entry name" value="MITOCHONDRIAL POTASSIUM CHANNEL ATP-BINDING SUBUNIT"/>
    <property type="match status" value="1"/>
</dbReference>
<keyword evidence="11" id="KW-1185">Reference proteome</keyword>
<evidence type="ECO:0000313" key="11">
    <source>
        <dbReference type="Proteomes" id="UP001224477"/>
    </source>
</evidence>
<dbReference type="PANTHER" id="PTHR24221">
    <property type="entry name" value="ATP-BINDING CASSETTE SUB-FAMILY B"/>
    <property type="match status" value="1"/>
</dbReference>
<organism evidence="10 11">
    <name type="scientific">Pseudomonas yamanorum</name>
    <dbReference type="NCBI Taxonomy" id="515393"/>
    <lineage>
        <taxon>Bacteria</taxon>
        <taxon>Pseudomonadati</taxon>
        <taxon>Pseudomonadota</taxon>
        <taxon>Gammaproteobacteria</taxon>
        <taxon>Pseudomonadales</taxon>
        <taxon>Pseudomonadaceae</taxon>
        <taxon>Pseudomonas</taxon>
    </lineage>
</organism>
<keyword evidence="6 7" id="KW-0472">Membrane</keyword>
<evidence type="ECO:0000256" key="1">
    <source>
        <dbReference type="ARBA" id="ARBA00004651"/>
    </source>
</evidence>
<reference evidence="10 11" key="1">
    <citation type="journal article" date="2023" name="Microbiol. Resour. Announc.">
        <title>Whole-genome sequence of Pseudomonas yamanorum OLsAu1 isolated from the edible ectomycorrhizal mushroom Lactarius sp. section Deliciosi.</title>
        <authorList>
            <person name="Ramirez-Mendoza R."/>
            <person name="Angeles-Argaiz R.E."/>
            <person name="Hernandez-Oaxaca D."/>
            <person name="Aguirre-Beltran L."/>
            <person name="Almaraz-Suarez J."/>
            <person name="Perez-Moreno J."/>
        </authorList>
    </citation>
    <scope>NUCLEOTIDE SEQUENCE [LARGE SCALE GENOMIC DNA]</scope>
    <source>
        <strain evidence="10 11">OLsAu1</strain>
    </source>
</reference>
<feature type="transmembrane region" description="Helical" evidence="7">
    <location>
        <begin position="62"/>
        <end position="81"/>
    </location>
</feature>
<feature type="transmembrane region" description="Helical" evidence="7">
    <location>
        <begin position="21"/>
        <end position="42"/>
    </location>
</feature>
<dbReference type="InterPro" id="IPR017871">
    <property type="entry name" value="ABC_transporter-like_CS"/>
</dbReference>
<dbReference type="Pfam" id="PF00664">
    <property type="entry name" value="ABC_membrane"/>
    <property type="match status" value="1"/>
</dbReference>
<dbReference type="EMBL" id="JAVGXC010000011">
    <property type="protein sequence ID" value="MDR0190000.1"/>
    <property type="molecule type" value="Genomic_DNA"/>
</dbReference>
<feature type="transmembrane region" description="Helical" evidence="7">
    <location>
        <begin position="257"/>
        <end position="273"/>
    </location>
</feature>
<feature type="domain" description="ABC transporter" evidence="8">
    <location>
        <begin position="348"/>
        <end position="573"/>
    </location>
</feature>
<keyword evidence="4 10" id="KW-0067">ATP-binding</keyword>
<accession>A0ABU1CRV8</accession>
<dbReference type="PROSITE" id="PS50929">
    <property type="entry name" value="ABC_TM1F"/>
    <property type="match status" value="1"/>
</dbReference>
<sequence>MQLRMPIGDQMQTLVKIACKQHTALLTSTILTTIGLKLIALAPPLLLGKVVDALSNNQPTMNTLFILIAGFILAGCIQALVNPAQIFLLSKLIQQIVRDASINWIGQLLHKDFHHFSSWRIGHFIKSVERGITAHEKLLTFFVTVAFPMCLELLIVGGAFLYMGGSGVFLAVIGLSAIYLFTAHKIIRWRRKHIDRINEQEDELGAILFNTLNSGKSIKLEGAEHTATHPLKEAFTQYANAAVTVTSSGGFLNGIKILFISLATGGLLGWGVLDQLSGQPIISLGQLVATFSIAGSFLINITALTEGYRVLDQFLADQRRLLHLLSLPNFGDDNGQLEIPLQPKSTLILNPCIVTGTSSIRLTIKTAIEFTQSQSVAITGPSGAGKSTLLEVLAGLNPSLTSRLLIDDKPICELSAQAHLRYLRYCPQSPQFLEGYFDHSVLFGIPPSPHLNHAIEQLNLEEIVLNRSLSENASNISGGEAKRLSLLRLVNRPGEFNLFDEPSASIEQKLATPVWDLLFDTFGKRGLICVTHDVRHLHRFDQVIVMSNGAIIDQGPWSELANKTSILTLLSDFDLENQTGNS</sequence>
<dbReference type="Proteomes" id="UP001224477">
    <property type="component" value="Unassembled WGS sequence"/>
</dbReference>
<evidence type="ECO:0000259" key="8">
    <source>
        <dbReference type="PROSITE" id="PS50893"/>
    </source>
</evidence>
<gene>
    <name evidence="10" type="ORF">RCO22_13715</name>
</gene>
<evidence type="ECO:0000256" key="7">
    <source>
        <dbReference type="SAM" id="Phobius"/>
    </source>
</evidence>
<comment type="caution">
    <text evidence="10">The sequence shown here is derived from an EMBL/GenBank/DDBJ whole genome shotgun (WGS) entry which is preliminary data.</text>
</comment>
<evidence type="ECO:0000256" key="5">
    <source>
        <dbReference type="ARBA" id="ARBA00022989"/>
    </source>
</evidence>
<dbReference type="InterPro" id="IPR039421">
    <property type="entry name" value="Type_1_exporter"/>
</dbReference>
<proteinExistence type="predicted"/>
<feature type="transmembrane region" description="Helical" evidence="7">
    <location>
        <begin position="279"/>
        <end position="299"/>
    </location>
</feature>
<dbReference type="SUPFAM" id="SSF52540">
    <property type="entry name" value="P-loop containing nucleoside triphosphate hydrolases"/>
    <property type="match status" value="1"/>
</dbReference>
<keyword evidence="5 7" id="KW-1133">Transmembrane helix</keyword>
<evidence type="ECO:0000256" key="3">
    <source>
        <dbReference type="ARBA" id="ARBA00022741"/>
    </source>
</evidence>
<feature type="transmembrane region" description="Helical" evidence="7">
    <location>
        <begin position="168"/>
        <end position="187"/>
    </location>
</feature>
<dbReference type="Gene3D" id="3.40.50.300">
    <property type="entry name" value="P-loop containing nucleotide triphosphate hydrolases"/>
    <property type="match status" value="1"/>
</dbReference>
<dbReference type="InterPro" id="IPR011527">
    <property type="entry name" value="ABC1_TM_dom"/>
</dbReference>
<dbReference type="PROSITE" id="PS50893">
    <property type="entry name" value="ABC_TRANSPORTER_2"/>
    <property type="match status" value="1"/>
</dbReference>
<dbReference type="InterPro" id="IPR027417">
    <property type="entry name" value="P-loop_NTPase"/>
</dbReference>
<feature type="transmembrane region" description="Helical" evidence="7">
    <location>
        <begin position="138"/>
        <end position="162"/>
    </location>
</feature>
<dbReference type="InterPro" id="IPR003593">
    <property type="entry name" value="AAA+_ATPase"/>
</dbReference>
<dbReference type="InterPro" id="IPR003439">
    <property type="entry name" value="ABC_transporter-like_ATP-bd"/>
</dbReference>
<dbReference type="Gene3D" id="1.20.1560.10">
    <property type="entry name" value="ABC transporter type 1, transmembrane domain"/>
    <property type="match status" value="1"/>
</dbReference>
<feature type="domain" description="ABC transmembrane type-1" evidence="9">
    <location>
        <begin position="30"/>
        <end position="313"/>
    </location>
</feature>
<dbReference type="InterPro" id="IPR036640">
    <property type="entry name" value="ABC1_TM_sf"/>
</dbReference>
<dbReference type="RefSeq" id="WP_309255011.1">
    <property type="nucleotide sequence ID" value="NZ_CP143576.1"/>
</dbReference>
<keyword evidence="3" id="KW-0547">Nucleotide-binding</keyword>
<dbReference type="SUPFAM" id="SSF90123">
    <property type="entry name" value="ABC transporter transmembrane region"/>
    <property type="match status" value="1"/>
</dbReference>